<evidence type="ECO:0000313" key="2">
    <source>
        <dbReference type="Proteomes" id="UP001342631"/>
    </source>
</evidence>
<gene>
    <name evidence="1" type="ORF">ASNO1_63260</name>
</gene>
<accession>A0ABQ6R1W8</accession>
<dbReference type="Proteomes" id="UP001342631">
    <property type="component" value="Unassembled WGS sequence"/>
</dbReference>
<evidence type="ECO:0008006" key="3">
    <source>
        <dbReference type="Google" id="ProtNLM"/>
    </source>
</evidence>
<protein>
    <recommendedName>
        <fullName evidence="3">DUF3396 domain-containing protein</fullName>
    </recommendedName>
</protein>
<dbReference type="EMBL" id="BTTX01000007">
    <property type="protein sequence ID" value="GMU10072.1"/>
    <property type="molecule type" value="Genomic_DNA"/>
</dbReference>
<reference evidence="1 2" key="1">
    <citation type="journal article" date="2024" name="Arch. Microbiol.">
        <title>Corallococcus caeni sp. nov., a novel myxobacterium isolated from activated sludge.</title>
        <authorList>
            <person name="Tomita S."/>
            <person name="Nakai R."/>
            <person name="Kuroda K."/>
            <person name="Kurashita H."/>
            <person name="Hatamoto M."/>
            <person name="Yamaguchi T."/>
            <person name="Narihiro T."/>
        </authorList>
    </citation>
    <scope>NUCLEOTIDE SEQUENCE [LARGE SCALE GENOMIC DNA]</scope>
    <source>
        <strain evidence="1 2">NO1</strain>
    </source>
</reference>
<name>A0ABQ6R1W8_9BACT</name>
<proteinExistence type="predicted"/>
<evidence type="ECO:0000313" key="1">
    <source>
        <dbReference type="EMBL" id="GMU10072.1"/>
    </source>
</evidence>
<organism evidence="1 2">
    <name type="scientific">Corallococcus caeni</name>
    <dbReference type="NCBI Taxonomy" id="3082388"/>
    <lineage>
        <taxon>Bacteria</taxon>
        <taxon>Pseudomonadati</taxon>
        <taxon>Myxococcota</taxon>
        <taxon>Myxococcia</taxon>
        <taxon>Myxococcales</taxon>
        <taxon>Cystobacterineae</taxon>
        <taxon>Myxococcaceae</taxon>
        <taxon>Corallococcus</taxon>
    </lineage>
</organism>
<keyword evidence="2" id="KW-1185">Reference proteome</keyword>
<comment type="caution">
    <text evidence="1">The sequence shown here is derived from an EMBL/GenBank/DDBJ whole genome shotgun (WGS) entry which is preliminary data.</text>
</comment>
<sequence length="371" mass="41246">MRPGGSGAFPAGLNDALLALMGRDRAVSLMDDLRAANPSEHTRWLAEPDEPAFRELLHARYAETYSYPFLYEPGGAVRLWRDGALLSLGEFDTRGALLWHTGLWRRPGRDSLDSGLSVALPSRRTLTGRAEHEALWGSLLERLGRWVGFLHQNTSTLHVMAQRYASRFMRARPMGLVVNYTRGETVIGVEEGLGVPMQALAMTTLLAPPPPRRRYLPEGPWGEWLASILAGVGLAESVTFTPLERRAWREGAVLRPLDWNASLRLERRVLVGFSAEGTPALTSERARVDLIHLPMGEPQWVAEGTPVLLAAGFLPTGIRLHQREPDELVFQYVADPRAACEVVSRARLDGARARELFAGWMERCARTSSTR</sequence>